<dbReference type="Proteomes" id="UP001211907">
    <property type="component" value="Unassembled WGS sequence"/>
</dbReference>
<organism evidence="2 3">
    <name type="scientific">Physocladia obscura</name>
    <dbReference type="NCBI Taxonomy" id="109957"/>
    <lineage>
        <taxon>Eukaryota</taxon>
        <taxon>Fungi</taxon>
        <taxon>Fungi incertae sedis</taxon>
        <taxon>Chytridiomycota</taxon>
        <taxon>Chytridiomycota incertae sedis</taxon>
        <taxon>Chytridiomycetes</taxon>
        <taxon>Chytridiales</taxon>
        <taxon>Chytriomycetaceae</taxon>
        <taxon>Physocladia</taxon>
    </lineage>
</organism>
<dbReference type="EMBL" id="JADGJH010003261">
    <property type="protein sequence ID" value="KAJ3092291.1"/>
    <property type="molecule type" value="Genomic_DNA"/>
</dbReference>
<evidence type="ECO:0000313" key="2">
    <source>
        <dbReference type="EMBL" id="KAJ3092291.1"/>
    </source>
</evidence>
<dbReference type="Gene3D" id="1.10.472.10">
    <property type="entry name" value="Cyclin-like"/>
    <property type="match status" value="1"/>
</dbReference>
<proteinExistence type="predicted"/>
<name>A0AAD5SQU8_9FUNG</name>
<sequence length="439" mass="47002">MNFVPNYPTASAATVEAAAAAILAEYSAKSTLAHQYTIAETLKNTAKNSASANTHRLAGIAITVMGILTRLAANSGNNDNNSNSSSNNAAFGETPSSPRNRDQYQHDASLRRLVAVFVGCSARASPGRQQALPTTVVTALLLVHRIVRKVIETNNSSNSTNNNSDNRRSVPQTVLDIVHSPVDLFLAALILAESSLSDSQTSTTSWARLYDQSGIVTSEGRKRVANLKWTIFEWLDYSIDISRDTFMRWCGVIRRWIGEYPSAAISGATKQTTGTASYSTMQHSNSMFVPSIESVETPITSPTTPVSPEIPSSSASTVPSFVGGIHVHANGMISFDPKPPTTTTTTTTTMTAANNNNLSVSASAPFNLSFSLNPPQFSLSCRTLAANTGANRGSSLSSLSSASYSWMKNESVIAANTAVYRTHPYQRSTNSIRLSAHQH</sequence>
<keyword evidence="3" id="KW-1185">Reference proteome</keyword>
<accession>A0AAD5SQU8</accession>
<evidence type="ECO:0000313" key="3">
    <source>
        <dbReference type="Proteomes" id="UP001211907"/>
    </source>
</evidence>
<feature type="compositionally biased region" description="Low complexity" evidence="1">
    <location>
        <begin position="78"/>
        <end position="90"/>
    </location>
</feature>
<feature type="region of interest" description="Disordered" evidence="1">
    <location>
        <begin position="78"/>
        <end position="104"/>
    </location>
</feature>
<protein>
    <submittedName>
        <fullName evidence="2">Uncharacterized protein</fullName>
    </submittedName>
</protein>
<evidence type="ECO:0000256" key="1">
    <source>
        <dbReference type="SAM" id="MobiDB-lite"/>
    </source>
</evidence>
<dbReference type="AlphaFoldDB" id="A0AAD5SQU8"/>
<feature type="non-terminal residue" evidence="2">
    <location>
        <position position="1"/>
    </location>
</feature>
<comment type="caution">
    <text evidence="2">The sequence shown here is derived from an EMBL/GenBank/DDBJ whole genome shotgun (WGS) entry which is preliminary data.</text>
</comment>
<gene>
    <name evidence="2" type="ORF">HK100_006975</name>
</gene>
<reference evidence="2" key="1">
    <citation type="submission" date="2020-05" db="EMBL/GenBank/DDBJ databases">
        <title>Phylogenomic resolution of chytrid fungi.</title>
        <authorList>
            <person name="Stajich J.E."/>
            <person name="Amses K."/>
            <person name="Simmons R."/>
            <person name="Seto K."/>
            <person name="Myers J."/>
            <person name="Bonds A."/>
            <person name="Quandt C.A."/>
            <person name="Barry K."/>
            <person name="Liu P."/>
            <person name="Grigoriev I."/>
            <person name="Longcore J.E."/>
            <person name="James T.Y."/>
        </authorList>
    </citation>
    <scope>NUCLEOTIDE SEQUENCE</scope>
    <source>
        <strain evidence="2">JEL0513</strain>
    </source>
</reference>